<protein>
    <submittedName>
        <fullName evidence="2">Uncharacterized protein</fullName>
    </submittedName>
</protein>
<evidence type="ECO:0000256" key="1">
    <source>
        <dbReference type="SAM" id="MobiDB-lite"/>
    </source>
</evidence>
<sequence>MQIINMYKPIRPRRNSLPSNVHRSKTKNLPKAEFSPAKNSKVIRESKKPKSKTPICVKQLNYNESHTKNVRKFTDHSLSDGDEIVDDKANFHKVAKNNQIIKDKRPHLLCSQPIDTPTRYLQEVPLHHTPPSYESPQKYGPYKKFKEDDIEQLVIEKYALLKQLMNIDERCSSPNGDNFYAGAKFNNCPSPGDLPLPPMQWLNSCQAQAKSMRRKSPLIFNITI</sequence>
<organism evidence="2 3">
    <name type="scientific">Aphis craccivora</name>
    <name type="common">Cowpea aphid</name>
    <dbReference type="NCBI Taxonomy" id="307492"/>
    <lineage>
        <taxon>Eukaryota</taxon>
        <taxon>Metazoa</taxon>
        <taxon>Ecdysozoa</taxon>
        <taxon>Arthropoda</taxon>
        <taxon>Hexapoda</taxon>
        <taxon>Insecta</taxon>
        <taxon>Pterygota</taxon>
        <taxon>Neoptera</taxon>
        <taxon>Paraneoptera</taxon>
        <taxon>Hemiptera</taxon>
        <taxon>Sternorrhyncha</taxon>
        <taxon>Aphidomorpha</taxon>
        <taxon>Aphidoidea</taxon>
        <taxon>Aphididae</taxon>
        <taxon>Aphidini</taxon>
        <taxon>Aphis</taxon>
        <taxon>Aphis</taxon>
    </lineage>
</organism>
<dbReference type="AlphaFoldDB" id="A0A6G0YBN9"/>
<proteinExistence type="predicted"/>
<keyword evidence="3" id="KW-1185">Reference proteome</keyword>
<name>A0A6G0YBN9_APHCR</name>
<feature type="region of interest" description="Disordered" evidence="1">
    <location>
        <begin position="12"/>
        <end position="53"/>
    </location>
</feature>
<dbReference type="Proteomes" id="UP000478052">
    <property type="component" value="Unassembled WGS sequence"/>
</dbReference>
<dbReference type="OrthoDB" id="6358215at2759"/>
<gene>
    <name evidence="2" type="ORF">FWK35_00027522</name>
</gene>
<accession>A0A6G0YBN9</accession>
<reference evidence="2 3" key="1">
    <citation type="submission" date="2019-08" db="EMBL/GenBank/DDBJ databases">
        <title>Whole genome of Aphis craccivora.</title>
        <authorList>
            <person name="Voronova N.V."/>
            <person name="Shulinski R.S."/>
            <person name="Bandarenka Y.V."/>
            <person name="Zhorov D.G."/>
            <person name="Warner D."/>
        </authorList>
    </citation>
    <scope>NUCLEOTIDE SEQUENCE [LARGE SCALE GENOMIC DNA]</scope>
    <source>
        <strain evidence="2">180601</strain>
        <tissue evidence="2">Whole Body</tissue>
    </source>
</reference>
<comment type="caution">
    <text evidence="2">The sequence shown here is derived from an EMBL/GenBank/DDBJ whole genome shotgun (WGS) entry which is preliminary data.</text>
</comment>
<evidence type="ECO:0000313" key="3">
    <source>
        <dbReference type="Proteomes" id="UP000478052"/>
    </source>
</evidence>
<dbReference type="EMBL" id="VUJU01004886">
    <property type="protein sequence ID" value="KAF0752944.1"/>
    <property type="molecule type" value="Genomic_DNA"/>
</dbReference>
<evidence type="ECO:0000313" key="2">
    <source>
        <dbReference type="EMBL" id="KAF0752944.1"/>
    </source>
</evidence>